<dbReference type="EMBL" id="LXQA011071932">
    <property type="protein sequence ID" value="MCI83641.1"/>
    <property type="molecule type" value="Genomic_DNA"/>
</dbReference>
<feature type="non-terminal residue" evidence="1">
    <location>
        <position position="47"/>
    </location>
</feature>
<evidence type="ECO:0000313" key="2">
    <source>
        <dbReference type="Proteomes" id="UP000265520"/>
    </source>
</evidence>
<reference evidence="1 2" key="1">
    <citation type="journal article" date="2018" name="Front. Plant Sci.">
        <title>Red Clover (Trifolium pratense) and Zigzag Clover (T. medium) - A Picture of Genomic Similarities and Differences.</title>
        <authorList>
            <person name="Dluhosova J."/>
            <person name="Istvanek J."/>
            <person name="Nedelnik J."/>
            <person name="Repkova J."/>
        </authorList>
    </citation>
    <scope>NUCLEOTIDE SEQUENCE [LARGE SCALE GENOMIC DNA]</scope>
    <source>
        <strain evidence="2">cv. 10/8</strain>
        <tissue evidence="1">Leaf</tissue>
    </source>
</reference>
<keyword evidence="2" id="KW-1185">Reference proteome</keyword>
<dbReference type="Proteomes" id="UP000265520">
    <property type="component" value="Unassembled WGS sequence"/>
</dbReference>
<proteinExistence type="predicted"/>
<name>A0A392V9N7_9FABA</name>
<comment type="caution">
    <text evidence="1">The sequence shown here is derived from an EMBL/GenBank/DDBJ whole genome shotgun (WGS) entry which is preliminary data.</text>
</comment>
<accession>A0A392V9N7</accession>
<protein>
    <submittedName>
        <fullName evidence="1">Uncharacterized protein</fullName>
    </submittedName>
</protein>
<evidence type="ECO:0000313" key="1">
    <source>
        <dbReference type="EMBL" id="MCI83641.1"/>
    </source>
</evidence>
<sequence>MAFLHVGRGHPEAISYYYRPSQMDPGAVDYFTKWVEAEPIPTISADQ</sequence>
<organism evidence="1 2">
    <name type="scientific">Trifolium medium</name>
    <dbReference type="NCBI Taxonomy" id="97028"/>
    <lineage>
        <taxon>Eukaryota</taxon>
        <taxon>Viridiplantae</taxon>
        <taxon>Streptophyta</taxon>
        <taxon>Embryophyta</taxon>
        <taxon>Tracheophyta</taxon>
        <taxon>Spermatophyta</taxon>
        <taxon>Magnoliopsida</taxon>
        <taxon>eudicotyledons</taxon>
        <taxon>Gunneridae</taxon>
        <taxon>Pentapetalae</taxon>
        <taxon>rosids</taxon>
        <taxon>fabids</taxon>
        <taxon>Fabales</taxon>
        <taxon>Fabaceae</taxon>
        <taxon>Papilionoideae</taxon>
        <taxon>50 kb inversion clade</taxon>
        <taxon>NPAAA clade</taxon>
        <taxon>Hologalegina</taxon>
        <taxon>IRL clade</taxon>
        <taxon>Trifolieae</taxon>
        <taxon>Trifolium</taxon>
    </lineage>
</organism>
<dbReference type="AlphaFoldDB" id="A0A392V9N7"/>